<evidence type="ECO:0000256" key="14">
    <source>
        <dbReference type="HAMAP-Rule" id="MF_01006"/>
    </source>
</evidence>
<dbReference type="EC" id="3.6.1.27" evidence="3 14"/>
<evidence type="ECO:0000256" key="4">
    <source>
        <dbReference type="ARBA" id="ARBA00021581"/>
    </source>
</evidence>
<feature type="transmembrane region" description="Helical" evidence="14">
    <location>
        <begin position="145"/>
        <end position="163"/>
    </location>
</feature>
<evidence type="ECO:0000256" key="5">
    <source>
        <dbReference type="ARBA" id="ARBA00022475"/>
    </source>
</evidence>
<comment type="similarity">
    <text evidence="2 14">Belongs to the UppP family.</text>
</comment>
<dbReference type="PANTHER" id="PTHR30622">
    <property type="entry name" value="UNDECAPRENYL-DIPHOSPHATASE"/>
    <property type="match status" value="1"/>
</dbReference>
<keyword evidence="9 14" id="KW-0472">Membrane</keyword>
<dbReference type="GO" id="GO:0046677">
    <property type="term" value="P:response to antibiotic"/>
    <property type="evidence" value="ECO:0007669"/>
    <property type="project" value="UniProtKB-UniRule"/>
</dbReference>
<evidence type="ECO:0000256" key="8">
    <source>
        <dbReference type="ARBA" id="ARBA00022989"/>
    </source>
</evidence>
<keyword evidence="16" id="KW-1185">Reference proteome</keyword>
<proteinExistence type="inferred from homology"/>
<evidence type="ECO:0000256" key="6">
    <source>
        <dbReference type="ARBA" id="ARBA00022692"/>
    </source>
</evidence>
<dbReference type="AlphaFoldDB" id="A0A4R1K4Y7"/>
<dbReference type="HAMAP" id="MF_01006">
    <property type="entry name" value="Undec_diphosphatase"/>
    <property type="match status" value="1"/>
</dbReference>
<evidence type="ECO:0000256" key="1">
    <source>
        <dbReference type="ARBA" id="ARBA00004651"/>
    </source>
</evidence>
<dbReference type="PANTHER" id="PTHR30622:SF4">
    <property type="entry name" value="UNDECAPRENYL-DIPHOSPHATASE"/>
    <property type="match status" value="1"/>
</dbReference>
<dbReference type="GO" id="GO:0005886">
    <property type="term" value="C:plasma membrane"/>
    <property type="evidence" value="ECO:0007669"/>
    <property type="project" value="UniProtKB-SubCell"/>
</dbReference>
<gene>
    <name evidence="14" type="primary">uppP</name>
    <name evidence="15" type="ORF">EV690_1797</name>
</gene>
<dbReference type="RefSeq" id="WP_131912602.1">
    <property type="nucleotide sequence ID" value="NZ_OU594967.1"/>
</dbReference>
<dbReference type="NCBIfam" id="NF001393">
    <property type="entry name" value="PRK00281.2-4"/>
    <property type="match status" value="1"/>
</dbReference>
<evidence type="ECO:0000313" key="15">
    <source>
        <dbReference type="EMBL" id="TCK58089.1"/>
    </source>
</evidence>
<dbReference type="Proteomes" id="UP000295565">
    <property type="component" value="Unassembled WGS sequence"/>
</dbReference>
<name>A0A4R1K4Y7_9GAMM</name>
<keyword evidence="14" id="KW-0573">Peptidoglycan synthesis</keyword>
<feature type="transmembrane region" description="Helical" evidence="14">
    <location>
        <begin position="183"/>
        <end position="207"/>
    </location>
</feature>
<organism evidence="15 16">
    <name type="scientific">Celerinatantimonas diazotrophica</name>
    <dbReference type="NCBI Taxonomy" id="412034"/>
    <lineage>
        <taxon>Bacteria</taxon>
        <taxon>Pseudomonadati</taxon>
        <taxon>Pseudomonadota</taxon>
        <taxon>Gammaproteobacteria</taxon>
        <taxon>Celerinatantimonadaceae</taxon>
        <taxon>Celerinatantimonas</taxon>
    </lineage>
</organism>
<keyword evidence="14" id="KW-0961">Cell wall biogenesis/degradation</keyword>
<dbReference type="OrthoDB" id="9808289at2"/>
<keyword evidence="7 14" id="KW-0378">Hydrolase</keyword>
<comment type="caution">
    <text evidence="15">The sequence shown here is derived from an EMBL/GenBank/DDBJ whole genome shotgun (WGS) entry which is preliminary data.</text>
</comment>
<dbReference type="EMBL" id="SMGD01000012">
    <property type="protein sequence ID" value="TCK58089.1"/>
    <property type="molecule type" value="Genomic_DNA"/>
</dbReference>
<feature type="transmembrane region" description="Helical" evidence="14">
    <location>
        <begin position="244"/>
        <end position="264"/>
    </location>
</feature>
<keyword evidence="5 14" id="KW-1003">Cell membrane</keyword>
<evidence type="ECO:0000256" key="11">
    <source>
        <dbReference type="ARBA" id="ARBA00032707"/>
    </source>
</evidence>
<evidence type="ECO:0000313" key="16">
    <source>
        <dbReference type="Proteomes" id="UP000295565"/>
    </source>
</evidence>
<dbReference type="Pfam" id="PF02673">
    <property type="entry name" value="BacA"/>
    <property type="match status" value="1"/>
</dbReference>
<evidence type="ECO:0000256" key="13">
    <source>
        <dbReference type="ARBA" id="ARBA00047594"/>
    </source>
</evidence>
<evidence type="ECO:0000256" key="9">
    <source>
        <dbReference type="ARBA" id="ARBA00023136"/>
    </source>
</evidence>
<reference evidence="15 16" key="1">
    <citation type="submission" date="2019-03" db="EMBL/GenBank/DDBJ databases">
        <title>Genomic Encyclopedia of Type Strains, Phase IV (KMG-IV): sequencing the most valuable type-strain genomes for metagenomic binning, comparative biology and taxonomic classification.</title>
        <authorList>
            <person name="Goeker M."/>
        </authorList>
    </citation>
    <scope>NUCLEOTIDE SEQUENCE [LARGE SCALE GENOMIC DNA]</scope>
    <source>
        <strain evidence="15 16">DSM 18577</strain>
    </source>
</reference>
<dbReference type="GO" id="GO:0050380">
    <property type="term" value="F:undecaprenyl-diphosphatase activity"/>
    <property type="evidence" value="ECO:0007669"/>
    <property type="project" value="UniProtKB-UniRule"/>
</dbReference>
<comment type="function">
    <text evidence="14">Catalyzes the dephosphorylation of undecaprenyl diphosphate (UPP). Confers resistance to bacitracin.</text>
</comment>
<keyword evidence="6 14" id="KW-0812">Transmembrane</keyword>
<evidence type="ECO:0000256" key="2">
    <source>
        <dbReference type="ARBA" id="ARBA00010621"/>
    </source>
</evidence>
<comment type="subcellular location">
    <subcellularLocation>
        <location evidence="1 14">Cell membrane</location>
        <topology evidence="1 14">Multi-pass membrane protein</topology>
    </subcellularLocation>
</comment>
<feature type="transmembrane region" description="Helical" evidence="14">
    <location>
        <begin position="113"/>
        <end position="133"/>
    </location>
</feature>
<evidence type="ECO:0000256" key="7">
    <source>
        <dbReference type="ARBA" id="ARBA00022801"/>
    </source>
</evidence>
<evidence type="ECO:0000256" key="3">
    <source>
        <dbReference type="ARBA" id="ARBA00012374"/>
    </source>
</evidence>
<sequence length="265" mass="29120">MTTMHVIFLSLIQGLTEFLPISSSAHLILPSQLFGWPDQGPVFDVTVHLGTLLAVLVYFRRDIYRLAGAWLASVFKKQHSGDSKLAWLIILATIPAVVFGGLCSDWIETYTRSAGVIATTTLIFGLLLGWVDLQAPQRYDNSHMGFKHALYIGIAQAIAVIPGTSRSGITMTAARQLGYTREAAARFSFLLSIPIIIGAGTLLGVEVSHSSVTMPWHQLGLGFILSFASALACIYFFLKWITQIGMLPFVIYRLLLGVMLVWFVV</sequence>
<keyword evidence="14" id="KW-0133">Cell shape</keyword>
<dbReference type="GO" id="GO:0009252">
    <property type="term" value="P:peptidoglycan biosynthetic process"/>
    <property type="evidence" value="ECO:0007669"/>
    <property type="project" value="UniProtKB-KW"/>
</dbReference>
<comment type="miscellaneous">
    <text evidence="14">Bacitracin is thought to be involved in the inhibition of peptidoglycan synthesis by sequestering undecaprenyl diphosphate, thereby reducing the pool of lipid carrier available.</text>
</comment>
<dbReference type="NCBIfam" id="TIGR00753">
    <property type="entry name" value="undec_PP_bacA"/>
    <property type="match status" value="1"/>
</dbReference>
<dbReference type="InterPro" id="IPR003824">
    <property type="entry name" value="UppP"/>
</dbReference>
<evidence type="ECO:0000256" key="10">
    <source>
        <dbReference type="ARBA" id="ARBA00023251"/>
    </source>
</evidence>
<evidence type="ECO:0000256" key="12">
    <source>
        <dbReference type="ARBA" id="ARBA00032932"/>
    </source>
</evidence>
<keyword evidence="8 14" id="KW-1133">Transmembrane helix</keyword>
<dbReference type="GO" id="GO:0071555">
    <property type="term" value="P:cell wall organization"/>
    <property type="evidence" value="ECO:0007669"/>
    <property type="project" value="UniProtKB-KW"/>
</dbReference>
<feature type="transmembrane region" description="Helical" evidence="14">
    <location>
        <begin position="85"/>
        <end position="107"/>
    </location>
</feature>
<accession>A0A4R1K4Y7</accession>
<protein>
    <recommendedName>
        <fullName evidence="4 14">Undecaprenyl-diphosphatase</fullName>
        <ecNumber evidence="3 14">3.6.1.27</ecNumber>
    </recommendedName>
    <alternativeName>
        <fullName evidence="12 14">Bacitracin resistance protein</fullName>
    </alternativeName>
    <alternativeName>
        <fullName evidence="11 14">Undecaprenyl pyrophosphate phosphatase</fullName>
    </alternativeName>
</protein>
<keyword evidence="10 14" id="KW-0046">Antibiotic resistance</keyword>
<comment type="catalytic activity">
    <reaction evidence="13 14">
        <text>di-trans,octa-cis-undecaprenyl diphosphate + H2O = di-trans,octa-cis-undecaprenyl phosphate + phosphate + H(+)</text>
        <dbReference type="Rhea" id="RHEA:28094"/>
        <dbReference type="ChEBI" id="CHEBI:15377"/>
        <dbReference type="ChEBI" id="CHEBI:15378"/>
        <dbReference type="ChEBI" id="CHEBI:43474"/>
        <dbReference type="ChEBI" id="CHEBI:58405"/>
        <dbReference type="ChEBI" id="CHEBI:60392"/>
        <dbReference type="EC" id="3.6.1.27"/>
    </reaction>
</comment>
<feature type="transmembrane region" description="Helical" evidence="14">
    <location>
        <begin position="219"/>
        <end position="238"/>
    </location>
</feature>
<dbReference type="GO" id="GO:0008360">
    <property type="term" value="P:regulation of cell shape"/>
    <property type="evidence" value="ECO:0007669"/>
    <property type="project" value="UniProtKB-KW"/>
</dbReference>